<evidence type="ECO:0000313" key="5">
    <source>
        <dbReference type="Ensembl" id="ENSEEEP00000028059.2"/>
    </source>
</evidence>
<evidence type="ECO:0000256" key="3">
    <source>
        <dbReference type="ARBA" id="ARBA00023136"/>
    </source>
</evidence>
<reference evidence="6" key="2">
    <citation type="journal article" date="2017" name="Sci. Adv.">
        <title>A tail of two voltages: Proteomic comparison of the three electric organs of the electric eel.</title>
        <authorList>
            <person name="Traeger L.L."/>
            <person name="Sabat G."/>
            <person name="Barrett-Wilt G.A."/>
            <person name="Wells G.B."/>
            <person name="Sussman M.R."/>
        </authorList>
    </citation>
    <scope>NUCLEOTIDE SEQUENCE [LARGE SCALE GENOMIC DNA]</scope>
</reference>
<evidence type="ECO:0000313" key="6">
    <source>
        <dbReference type="Proteomes" id="UP000314983"/>
    </source>
</evidence>
<dbReference type="InterPro" id="IPR036179">
    <property type="entry name" value="Ig-like_dom_sf"/>
</dbReference>
<keyword evidence="6" id="KW-1185">Reference proteome</keyword>
<evidence type="ECO:0000256" key="1">
    <source>
        <dbReference type="ARBA" id="ARBA00004370"/>
    </source>
</evidence>
<proteinExistence type="predicted"/>
<dbReference type="SUPFAM" id="SSF48726">
    <property type="entry name" value="Immunoglobulin"/>
    <property type="match status" value="1"/>
</dbReference>
<evidence type="ECO:0000256" key="2">
    <source>
        <dbReference type="ARBA" id="ARBA00022729"/>
    </source>
</evidence>
<comment type="subcellular location">
    <subcellularLocation>
        <location evidence="1">Membrane</location>
    </subcellularLocation>
</comment>
<dbReference type="GO" id="GO:0016020">
    <property type="term" value="C:membrane"/>
    <property type="evidence" value="ECO:0007669"/>
    <property type="project" value="UniProtKB-SubCell"/>
</dbReference>
<reference evidence="5" key="5">
    <citation type="submission" date="2025-09" db="UniProtKB">
        <authorList>
            <consortium name="Ensembl"/>
        </authorList>
    </citation>
    <scope>IDENTIFICATION</scope>
</reference>
<dbReference type="Gene3D" id="2.60.40.10">
    <property type="entry name" value="Immunoglobulins"/>
    <property type="match status" value="1"/>
</dbReference>
<reference evidence="6" key="1">
    <citation type="journal article" date="2014" name="Science">
        <title>Nonhuman genetics. Genomic basis for the convergent evolution of electric organs.</title>
        <authorList>
            <person name="Gallant J.R."/>
            <person name="Traeger L.L."/>
            <person name="Volkening J.D."/>
            <person name="Moffett H."/>
            <person name="Chen P.H."/>
            <person name="Novina C.D."/>
            <person name="Phillips G.N.Jr."/>
            <person name="Anand R."/>
            <person name="Wells G.B."/>
            <person name="Pinch M."/>
            <person name="Guth R."/>
            <person name="Unguez G.A."/>
            <person name="Albert J.S."/>
            <person name="Zakon H.H."/>
            <person name="Samanta M.P."/>
            <person name="Sussman M.R."/>
        </authorList>
    </citation>
    <scope>NUCLEOTIDE SEQUENCE [LARGE SCALE GENOMIC DNA]</scope>
</reference>
<organism evidence="5 6">
    <name type="scientific">Electrophorus electricus</name>
    <name type="common">Electric eel</name>
    <name type="synonym">Gymnotus electricus</name>
    <dbReference type="NCBI Taxonomy" id="8005"/>
    <lineage>
        <taxon>Eukaryota</taxon>
        <taxon>Metazoa</taxon>
        <taxon>Chordata</taxon>
        <taxon>Craniata</taxon>
        <taxon>Vertebrata</taxon>
        <taxon>Euteleostomi</taxon>
        <taxon>Actinopterygii</taxon>
        <taxon>Neopterygii</taxon>
        <taxon>Teleostei</taxon>
        <taxon>Ostariophysi</taxon>
        <taxon>Gymnotiformes</taxon>
        <taxon>Gymnotoidei</taxon>
        <taxon>Gymnotidae</taxon>
        <taxon>Electrophorus</taxon>
    </lineage>
</organism>
<keyword evidence="3" id="KW-0472">Membrane</keyword>
<keyword evidence="2" id="KW-0732">Signal</keyword>
<evidence type="ECO:0008006" key="7">
    <source>
        <dbReference type="Google" id="ProtNLM"/>
    </source>
</evidence>
<sequence length="259" mass="28863">MEVSEVLPLSELGIFTSFTRMTLTLKISFKYFCSLSAVSSDMFMQVGTSVQLNPVYPGQDFEVFLWLFHNNTIGKYYKDISKLKLYSPYEGRVEFNEEAHSLILKNLQRNDTGFYEAKTIGETNKVVAKYRLTVLDPVETPVLTTTPHMQSSEACNMTLICRGHDYSVISSCYNEICDEMELTLPGSVTLTLTVSGRVVNCNLSNPVGWKATDIEITPLTQHCTSHGKVHHPGSSNSAHLGPFKGSMLVIILSVLCITK</sequence>
<name>A0A4W4FSW9_ELEEL</name>
<dbReference type="Proteomes" id="UP000314983">
    <property type="component" value="Chromosome 7"/>
</dbReference>
<reference evidence="5" key="3">
    <citation type="submission" date="2020-05" db="EMBL/GenBank/DDBJ databases">
        <title>Electrophorus electricus (electric eel) genome, fEleEle1, primary haplotype.</title>
        <authorList>
            <person name="Myers G."/>
            <person name="Meyer A."/>
            <person name="Fedrigo O."/>
            <person name="Formenti G."/>
            <person name="Rhie A."/>
            <person name="Tracey A."/>
            <person name="Sims Y."/>
            <person name="Jarvis E.D."/>
        </authorList>
    </citation>
    <scope>NUCLEOTIDE SEQUENCE [LARGE SCALE GENOMIC DNA]</scope>
</reference>
<keyword evidence="4" id="KW-0325">Glycoprotein</keyword>
<reference evidence="5" key="4">
    <citation type="submission" date="2025-08" db="UniProtKB">
        <authorList>
            <consortium name="Ensembl"/>
        </authorList>
    </citation>
    <scope>IDENTIFICATION</scope>
</reference>
<evidence type="ECO:0000256" key="4">
    <source>
        <dbReference type="ARBA" id="ARBA00023180"/>
    </source>
</evidence>
<dbReference type="PANTHER" id="PTHR12080:SF56">
    <property type="entry name" value="NATURAL KILLER CELL RECEPTOR 2B4"/>
    <property type="match status" value="1"/>
</dbReference>
<dbReference type="Ensembl" id="ENSEEET00000028383.2">
    <property type="protein sequence ID" value="ENSEEEP00000028059.2"/>
    <property type="gene ID" value="ENSEEEG00000013503.2"/>
</dbReference>
<dbReference type="GeneTree" id="ENSGT01030000234540"/>
<dbReference type="PANTHER" id="PTHR12080">
    <property type="entry name" value="SIGNALING LYMPHOCYTIC ACTIVATION MOLECULE"/>
    <property type="match status" value="1"/>
</dbReference>
<dbReference type="InterPro" id="IPR013783">
    <property type="entry name" value="Ig-like_fold"/>
</dbReference>
<accession>A0A4W4FSW9</accession>
<protein>
    <recommendedName>
        <fullName evidence="7">Immunoglobulin subtype domain-containing protein</fullName>
    </recommendedName>
</protein>
<gene>
    <name evidence="5" type="primary">LOC113568108</name>
</gene>
<dbReference type="OMA" id="NEICDEM"/>
<dbReference type="InterPro" id="IPR015631">
    <property type="entry name" value="CD2/SLAM_rcpt"/>
</dbReference>
<dbReference type="AlphaFoldDB" id="A0A4W4FSW9"/>